<dbReference type="Gene3D" id="3.30.950.30">
    <property type="entry name" value="Schlafen, AAA domain"/>
    <property type="match status" value="1"/>
</dbReference>
<dbReference type="RefSeq" id="WP_308976387.1">
    <property type="nucleotide sequence ID" value="NZ_JAVIDL010000035.1"/>
</dbReference>
<sequence length="346" mass="41448">MDLNHYLANKFKIFNEYLERHWQDQPLKYKEIQTLLFFQAYTTIDLMARTDINCSHYSEYPTLSYYYQRIEKYIKIPAKELFPASFHRPYTQILNEFKYFSFYQDPLHIQKKIDHIYDLFQKIALPNSSHGIYHEIYASLQHSIEFLHDPNINIQQKNKLLYRWQDIDNLESASAYRSLAKIQHTLSQYQQQSLAEKYQRLIAQNENNRIEFKQRTTDLLSNKKSDTWIKACFAFMNTRKGYVFIGIADDQSIIGIEQELHEHFQGSLDLMKRGLLDKLAHESQKRSNIYTTLEDIQIEGKTILVFQCNKADRPLYYKGELYMRNNAQTIRVPPELIACFQQEYYC</sequence>
<name>A0AAW8JAY7_9GAMM</name>
<evidence type="ECO:0000313" key="2">
    <source>
        <dbReference type="EMBL" id="MDQ8936833.1"/>
    </source>
</evidence>
<dbReference type="EMBL" id="JAVIDL010000035">
    <property type="protein sequence ID" value="MDQ8936833.1"/>
    <property type="molecule type" value="Genomic_DNA"/>
</dbReference>
<dbReference type="AlphaFoldDB" id="A0AAW8JAY7"/>
<gene>
    <name evidence="2" type="ORF">RFH47_13995</name>
</gene>
<dbReference type="GO" id="GO:0005524">
    <property type="term" value="F:ATP binding"/>
    <property type="evidence" value="ECO:0007669"/>
    <property type="project" value="UniProtKB-KW"/>
</dbReference>
<organism evidence="2 3">
    <name type="scientific">Acinetobacter rudis</name>
    <dbReference type="NCBI Taxonomy" id="632955"/>
    <lineage>
        <taxon>Bacteria</taxon>
        <taxon>Pseudomonadati</taxon>
        <taxon>Pseudomonadota</taxon>
        <taxon>Gammaproteobacteria</taxon>
        <taxon>Moraxellales</taxon>
        <taxon>Moraxellaceae</taxon>
        <taxon>Acinetobacter</taxon>
    </lineage>
</organism>
<comment type="caution">
    <text evidence="2">The sequence shown here is derived from an EMBL/GenBank/DDBJ whole genome shotgun (WGS) entry which is preliminary data.</text>
</comment>
<keyword evidence="2" id="KW-0547">Nucleotide-binding</keyword>
<reference evidence="2" key="1">
    <citation type="submission" date="2023-08" db="EMBL/GenBank/DDBJ databases">
        <title>Emergence of clinically-relevant ST2 carbapenem-resistant Acinetobacter baumannii strains in hospital sewages in Zhejiang, East of China.</title>
        <authorList>
            <person name="Kaichao C."/>
            <person name="Zhang R."/>
        </authorList>
    </citation>
    <scope>NUCLEOTIDE SEQUENCE</scope>
    <source>
        <strain evidence="2">M-RB-37</strain>
    </source>
</reference>
<dbReference type="Pfam" id="PF04326">
    <property type="entry name" value="SLFN_AlbA_2"/>
    <property type="match status" value="1"/>
</dbReference>
<evidence type="ECO:0000259" key="1">
    <source>
        <dbReference type="Pfam" id="PF04326"/>
    </source>
</evidence>
<dbReference type="PANTHER" id="PTHR30595:SF6">
    <property type="entry name" value="SCHLAFEN ALBA-2 DOMAIN-CONTAINING PROTEIN"/>
    <property type="match status" value="1"/>
</dbReference>
<feature type="domain" description="Schlafen AlbA-2" evidence="1">
    <location>
        <begin position="206"/>
        <end position="331"/>
    </location>
</feature>
<dbReference type="InterPro" id="IPR038461">
    <property type="entry name" value="Schlafen_AlbA_2_dom_sf"/>
</dbReference>
<dbReference type="InterPro" id="IPR007421">
    <property type="entry name" value="Schlafen_AlbA_2_dom"/>
</dbReference>
<evidence type="ECO:0000313" key="3">
    <source>
        <dbReference type="Proteomes" id="UP001243844"/>
    </source>
</evidence>
<dbReference type="Proteomes" id="UP001243844">
    <property type="component" value="Unassembled WGS sequence"/>
</dbReference>
<keyword evidence="2" id="KW-0067">ATP-binding</keyword>
<dbReference type="PANTHER" id="PTHR30595">
    <property type="entry name" value="GLPR-RELATED TRANSCRIPTIONAL REPRESSOR"/>
    <property type="match status" value="1"/>
</dbReference>
<proteinExistence type="predicted"/>
<protein>
    <submittedName>
        <fullName evidence="2">ATP-binding protein</fullName>
    </submittedName>
</protein>
<accession>A0AAW8JAY7</accession>